<evidence type="ECO:0000256" key="7">
    <source>
        <dbReference type="SAM" id="MobiDB-lite"/>
    </source>
</evidence>
<evidence type="ECO:0000313" key="9">
    <source>
        <dbReference type="EMBL" id="EOQ98802.1"/>
    </source>
</evidence>
<reference evidence="10" key="1">
    <citation type="journal article" date="2013" name="BMC Genomics">
        <title>Genome and transcriptome sequencing of the halophilic fungus Wallemia ichthyophaga: haloadaptations present and absent.</title>
        <authorList>
            <person name="Zajc J."/>
            <person name="Liu Y."/>
            <person name="Dai W."/>
            <person name="Yang Z."/>
            <person name="Hu J."/>
            <person name="Gostincar C."/>
            <person name="Gunde-Cimerman N."/>
        </authorList>
    </citation>
    <scope>NUCLEOTIDE SEQUENCE [LARGE SCALE GENOMIC DNA]</scope>
    <source>
        <strain evidence="10">EXF-994 / CBS 113033</strain>
    </source>
</reference>
<dbReference type="GO" id="GO:0003697">
    <property type="term" value="F:single-stranded DNA binding"/>
    <property type="evidence" value="ECO:0007669"/>
    <property type="project" value="TreeGrafter"/>
</dbReference>
<dbReference type="CDD" id="cd22325">
    <property type="entry name" value="ERCC1_C-like"/>
    <property type="match status" value="1"/>
</dbReference>
<dbReference type="KEGG" id="wic:J056_002839"/>
<dbReference type="InterPro" id="IPR010994">
    <property type="entry name" value="RuvA_2-like"/>
</dbReference>
<feature type="region of interest" description="Disordered" evidence="7">
    <location>
        <begin position="310"/>
        <end position="361"/>
    </location>
</feature>
<feature type="compositionally biased region" description="Polar residues" evidence="7">
    <location>
        <begin position="31"/>
        <end position="42"/>
    </location>
</feature>
<dbReference type="GO" id="GO:0070522">
    <property type="term" value="C:ERCC4-ERCC1 complex"/>
    <property type="evidence" value="ECO:0007669"/>
    <property type="project" value="TreeGrafter"/>
</dbReference>
<feature type="region of interest" description="Disordered" evidence="7">
    <location>
        <begin position="249"/>
        <end position="282"/>
    </location>
</feature>
<dbReference type="OrthoDB" id="10262814at2759"/>
<dbReference type="HOGENOM" id="CLU_041616_2_0_1"/>
<evidence type="ECO:0000256" key="2">
    <source>
        <dbReference type="ARBA" id="ARBA00008283"/>
    </source>
</evidence>
<dbReference type="GO" id="GO:0003684">
    <property type="term" value="F:damaged DNA binding"/>
    <property type="evidence" value="ECO:0007669"/>
    <property type="project" value="InterPro"/>
</dbReference>
<evidence type="ECO:0000259" key="8">
    <source>
        <dbReference type="Pfam" id="PF03834"/>
    </source>
</evidence>
<dbReference type="Proteomes" id="UP000014064">
    <property type="component" value="Unassembled WGS sequence"/>
</dbReference>
<dbReference type="Gene3D" id="1.10.150.20">
    <property type="entry name" value="5' to 3' exonuclease, C-terminal subdomain"/>
    <property type="match status" value="1"/>
</dbReference>
<dbReference type="InterPro" id="IPR011335">
    <property type="entry name" value="Restrct_endonuc-II-like"/>
</dbReference>
<evidence type="ECO:0000256" key="6">
    <source>
        <dbReference type="ARBA" id="ARBA00023242"/>
    </source>
</evidence>
<dbReference type="FunFam" id="3.40.50.10130:FF:000001">
    <property type="entry name" value="DNA excision repair protein ERCC-1"/>
    <property type="match status" value="1"/>
</dbReference>
<dbReference type="PANTHER" id="PTHR12749:SF0">
    <property type="entry name" value="DNA EXCISION REPAIR PROTEIN ERCC-1"/>
    <property type="match status" value="1"/>
</dbReference>
<evidence type="ECO:0000256" key="3">
    <source>
        <dbReference type="ARBA" id="ARBA00022763"/>
    </source>
</evidence>
<dbReference type="eggNOG" id="KOG2841">
    <property type="taxonomic scope" value="Eukaryota"/>
</dbReference>
<feature type="compositionally biased region" description="Basic and acidic residues" evidence="7">
    <location>
        <begin position="310"/>
        <end position="334"/>
    </location>
</feature>
<dbReference type="GO" id="GO:0000110">
    <property type="term" value="C:nucleotide-excision repair factor 1 complex"/>
    <property type="evidence" value="ECO:0007669"/>
    <property type="project" value="TreeGrafter"/>
</dbReference>
<organism evidence="9 10">
    <name type="scientific">Wallemia ichthyophaga (strain EXF-994 / CBS 113033)</name>
    <dbReference type="NCBI Taxonomy" id="1299270"/>
    <lineage>
        <taxon>Eukaryota</taxon>
        <taxon>Fungi</taxon>
        <taxon>Dikarya</taxon>
        <taxon>Basidiomycota</taxon>
        <taxon>Wallemiomycotina</taxon>
        <taxon>Wallemiomycetes</taxon>
        <taxon>Wallemiales</taxon>
        <taxon>Wallemiaceae</taxon>
        <taxon>Wallemia</taxon>
    </lineage>
</organism>
<name>R9A9M2_WALI9</name>
<protein>
    <submittedName>
        <fullName evidence="9">DNA excision repair protein ERCC-1</fullName>
    </submittedName>
</protein>
<evidence type="ECO:0000256" key="4">
    <source>
        <dbReference type="ARBA" id="ARBA00023125"/>
    </source>
</evidence>
<dbReference type="RefSeq" id="XP_009270379.1">
    <property type="nucleotide sequence ID" value="XM_009272104.1"/>
</dbReference>
<dbReference type="InterPro" id="IPR004579">
    <property type="entry name" value="ERCC1/RAD10/SWI10"/>
</dbReference>
<dbReference type="Gene3D" id="3.40.50.10130">
    <property type="match status" value="1"/>
</dbReference>
<keyword evidence="5" id="KW-0234">DNA repair</keyword>
<dbReference type="NCBIfam" id="TIGR00597">
    <property type="entry name" value="rad10"/>
    <property type="match status" value="1"/>
</dbReference>
<dbReference type="SUPFAM" id="SSF52980">
    <property type="entry name" value="Restriction endonuclease-like"/>
    <property type="match status" value="1"/>
</dbReference>
<evidence type="ECO:0000313" key="10">
    <source>
        <dbReference type="Proteomes" id="UP000014064"/>
    </source>
</evidence>
<dbReference type="STRING" id="1299270.R9A9M2"/>
<feature type="compositionally biased region" description="Low complexity" evidence="7">
    <location>
        <begin position="1"/>
        <end position="30"/>
    </location>
</feature>
<dbReference type="GO" id="GO:0070914">
    <property type="term" value="P:UV-damage excision repair"/>
    <property type="evidence" value="ECO:0007669"/>
    <property type="project" value="TreeGrafter"/>
</dbReference>
<feature type="region of interest" description="Disordered" evidence="7">
    <location>
        <begin position="1"/>
        <end position="42"/>
    </location>
</feature>
<keyword evidence="3" id="KW-0227">DNA damage</keyword>
<dbReference type="PANTHER" id="PTHR12749">
    <property type="entry name" value="EXCISION REPAIR CROSS-COMPLEMENTING 1 ERCC1"/>
    <property type="match status" value="1"/>
</dbReference>
<dbReference type="Pfam" id="PF03834">
    <property type="entry name" value="Rad10"/>
    <property type="match status" value="1"/>
</dbReference>
<keyword evidence="6" id="KW-0539">Nucleus</keyword>
<dbReference type="GeneID" id="20375791"/>
<dbReference type="AlphaFoldDB" id="R9A9M2"/>
<accession>R9A9M2</accession>
<dbReference type="EMBL" id="KE007251">
    <property type="protein sequence ID" value="EOQ98802.1"/>
    <property type="molecule type" value="Genomic_DNA"/>
</dbReference>
<dbReference type="GO" id="GO:0006312">
    <property type="term" value="P:mitotic recombination"/>
    <property type="evidence" value="ECO:0007669"/>
    <property type="project" value="TreeGrafter"/>
</dbReference>
<evidence type="ECO:0000256" key="1">
    <source>
        <dbReference type="ARBA" id="ARBA00004123"/>
    </source>
</evidence>
<dbReference type="InterPro" id="IPR047260">
    <property type="entry name" value="ERCC1-like_central_dom"/>
</dbReference>
<evidence type="ECO:0000256" key="5">
    <source>
        <dbReference type="ARBA" id="ARBA00023204"/>
    </source>
</evidence>
<comment type="subcellular location">
    <subcellularLocation>
        <location evidence="1">Nucleus</location>
    </subcellularLocation>
</comment>
<keyword evidence="10" id="KW-1185">Reference proteome</keyword>
<feature type="domain" description="ERCC1-like central" evidence="8">
    <location>
        <begin position="46"/>
        <end position="157"/>
    </location>
</feature>
<dbReference type="GO" id="GO:0006302">
    <property type="term" value="P:double-strand break repair"/>
    <property type="evidence" value="ECO:0007669"/>
    <property type="project" value="UniProtKB-ARBA"/>
</dbReference>
<comment type="similarity">
    <text evidence="2">Belongs to the ERCC1/RAD10/SWI10 family.</text>
</comment>
<keyword evidence="4" id="KW-0238">DNA-binding</keyword>
<sequence length="379" mass="42287">MSLSGSGAQQEQSAAQSSQSRQAQTQPQKSTNQSPKRAIPNSRNAVLVNSCQRGNPILKEVRNVNWEYADIVPDYVAGSSTGIMFLSLRYHRLHPEYIHMRIERLGAMYQLRILLLMCDVADSEGSIKEVTKTCLINNMTVVIAWSPQQAGHYLSLYLQLDNKPPDSLKEKTPTDYQSIVNNALTTIKGVNKTDVYQLLTRFGSFKNIVKASPDELTKCPGFGDVKVRRMQEAFNYSLKVGVKGQQLSGKNADTGVENKNKNQSQSIQQTGADAGSGVSENQALQQRDGEEIDLLDSDEDALDQVAANFDHSKQDNVSDEQKKQQKQQQEKKEQAVSQHHIHQLHQPNEPSEPSQPEEEIDLLDSDEDALNEVAANFNY</sequence>
<proteinExistence type="inferred from homology"/>
<gene>
    <name evidence="9" type="ORF">J056_002839</name>
</gene>
<dbReference type="SUPFAM" id="SSF47781">
    <property type="entry name" value="RuvA domain 2-like"/>
    <property type="match status" value="1"/>
</dbReference>
<dbReference type="Pfam" id="PF14520">
    <property type="entry name" value="HHH_5"/>
    <property type="match status" value="1"/>
</dbReference>